<protein>
    <recommendedName>
        <fullName evidence="2">DUF7918 domain-containing protein</fullName>
    </recommendedName>
</protein>
<dbReference type="STRING" id="5286.A0A0K3CHX4"/>
<feature type="region of interest" description="Disordered" evidence="1">
    <location>
        <begin position="1"/>
        <end position="132"/>
    </location>
</feature>
<feature type="compositionally biased region" description="Low complexity" evidence="1">
    <location>
        <begin position="364"/>
        <end position="394"/>
    </location>
</feature>
<gene>
    <name evidence="3" type="primary">FGENESH: predicted gene_7.488</name>
    <name evidence="3" type="ORF">BN2166_0041030</name>
</gene>
<feature type="compositionally biased region" description="Acidic residues" evidence="1">
    <location>
        <begin position="468"/>
        <end position="480"/>
    </location>
</feature>
<proteinExistence type="predicted"/>
<feature type="domain" description="DUF7918" evidence="2">
    <location>
        <begin position="146"/>
        <end position="358"/>
    </location>
</feature>
<dbReference type="PANTHER" id="PTHR36223">
    <property type="entry name" value="BETA-LACTAMASE-TYPE TRANSPEPTIDASE FOLD DOMAIN CONTAINING PROTEIN"/>
    <property type="match status" value="1"/>
</dbReference>
<dbReference type="Pfam" id="PF25534">
    <property type="entry name" value="DUF7918"/>
    <property type="match status" value="1"/>
</dbReference>
<dbReference type="PANTHER" id="PTHR36223:SF1">
    <property type="entry name" value="TRANSCRIPTION ELONGATION FACTOR EAF N-TERMINAL DOMAIN-CONTAINING PROTEIN"/>
    <property type="match status" value="1"/>
</dbReference>
<feature type="region of interest" description="Disordered" evidence="1">
    <location>
        <begin position="362"/>
        <end position="511"/>
    </location>
</feature>
<evidence type="ECO:0000259" key="2">
    <source>
        <dbReference type="Pfam" id="PF25534"/>
    </source>
</evidence>
<dbReference type="Proteomes" id="UP000199069">
    <property type="component" value="Unassembled WGS sequence"/>
</dbReference>
<organism evidence="3 4">
    <name type="scientific">Rhodotorula toruloides</name>
    <name type="common">Yeast</name>
    <name type="synonym">Rhodosporidium toruloides</name>
    <dbReference type="NCBI Taxonomy" id="5286"/>
    <lineage>
        <taxon>Eukaryota</taxon>
        <taxon>Fungi</taxon>
        <taxon>Dikarya</taxon>
        <taxon>Basidiomycota</taxon>
        <taxon>Pucciniomycotina</taxon>
        <taxon>Microbotryomycetes</taxon>
        <taxon>Sporidiobolales</taxon>
        <taxon>Sporidiobolaceae</taxon>
        <taxon>Rhodotorula</taxon>
    </lineage>
</organism>
<keyword evidence="4" id="KW-1185">Reference proteome</keyword>
<dbReference type="AlphaFoldDB" id="A0A0K3CHX4"/>
<dbReference type="EMBL" id="CWKI01000007">
    <property type="protein sequence ID" value="CTR08242.1"/>
    <property type="molecule type" value="Genomic_DNA"/>
</dbReference>
<reference evidence="3 4" key="1">
    <citation type="submission" date="2015-07" db="EMBL/GenBank/DDBJ databases">
        <authorList>
            <person name="Cajimat M.N.B."/>
            <person name="Milazzo M.L."/>
            <person name="Fulhorst C.F."/>
        </authorList>
    </citation>
    <scope>NUCLEOTIDE SEQUENCE [LARGE SCALE GENOMIC DNA]</scope>
    <source>
        <strain evidence="3">Single colony</strain>
    </source>
</reference>
<feature type="compositionally biased region" description="Basic and acidic residues" evidence="1">
    <location>
        <begin position="534"/>
        <end position="566"/>
    </location>
</feature>
<feature type="compositionally biased region" description="Basic and acidic residues" evidence="1">
    <location>
        <begin position="434"/>
        <end position="445"/>
    </location>
</feature>
<dbReference type="InterPro" id="IPR057678">
    <property type="entry name" value="DUF7918"/>
</dbReference>
<evidence type="ECO:0000313" key="3">
    <source>
        <dbReference type="EMBL" id="CTR08242.1"/>
    </source>
</evidence>
<evidence type="ECO:0000256" key="1">
    <source>
        <dbReference type="SAM" id="MobiDB-lite"/>
    </source>
</evidence>
<accession>A0A0K3CHX4</accession>
<feature type="region of interest" description="Disordered" evidence="1">
    <location>
        <begin position="534"/>
        <end position="621"/>
    </location>
</feature>
<dbReference type="OMA" id="TACESNM"/>
<evidence type="ECO:0000313" key="4">
    <source>
        <dbReference type="Proteomes" id="UP000199069"/>
    </source>
</evidence>
<feature type="compositionally biased region" description="Polar residues" evidence="1">
    <location>
        <begin position="46"/>
        <end position="58"/>
    </location>
</feature>
<name>A0A0K3CHX4_RHOTO</name>
<feature type="compositionally biased region" description="Low complexity" evidence="1">
    <location>
        <begin position="482"/>
        <end position="505"/>
    </location>
</feature>
<sequence>MPSPRFPTALSSSRPGPKRPPVNAAPAEIVAPISLRRVRPGEQAVQAGNGTNGVSTARNAPVASGSGAKGGVKKGQPQANGQKKAQDLPARPEVPRQPVASTSATASGLRLAQRISNGRGAANGGVSRPRTKDPRLLRLGELASWVLVDNKAVPLYKTQSEGPMKLTCYLEAVEGAEFAVGFRDERERGEDDAADFLCEVVVDGVVCGADRQIIRSWKKSSKWNSRDVVKKRSYTWRGRSESATSLRPFVFSPLALTSDPDSASHLTESQLRSLGSIQLRIYRGRGKRLGQTKLWEESKKLGLSHQASLGPAREHSAEKRSVFVFDEKRFGDRKDKPYAVLEFKYRSRTVLEIEGIVEAQDDTPPAAAAAPRPSTSRSASASSSSNTNAAAPPAHSTRSTTSQPKPKPASKPVREESPVLARPRSPDWSAPGPSKEKGKAKEEVKPSLAKGKKRVQPPPLGEVVLDTSDVEMDEEDEDDLYAAPAVKAKKAAATATSTAKGNSKAAAEEDPDAEIARLRAELAEYKARELAQLRREKEEVERRVKAREEDEVRRAIEGRKRERREEEEVAQQLLAPTSASPAGKRRKVAPVSPATRRAAQVKREKEDADAVLVLSDGSDDD</sequence>